<sequence length="271" mass="28781">MTSPARDRLRTLSPLAVTPEKRSRPSPDRISWPADPMRFLLTRPAPDCARSAARLRALGHEAVEAPMLKMVATDPGELDLAGVSALAVTSGRVGGLLADRSDLSTLLALPVYTVGNRSAEAMRAAGFDRVLSANGDFADLVNLILNEAPSGRVLYLAAADRAGDLEGHLQRGSVACDLVEVYRMDPVRDLEPAVLEVLKSGDLDALLLYSRRTAEALLSALADHELMGLLSNLRVIAISQQVALALPDTACVEVAAHPTEEALFAQALTGC</sequence>
<dbReference type="InterPro" id="IPR036108">
    <property type="entry name" value="4pyrrol_syn_uPrphyn_synt_sf"/>
</dbReference>
<evidence type="ECO:0000259" key="2">
    <source>
        <dbReference type="Pfam" id="PF02602"/>
    </source>
</evidence>
<dbReference type="Gene3D" id="3.40.50.10090">
    <property type="match status" value="2"/>
</dbReference>
<dbReference type="SUPFAM" id="SSF69618">
    <property type="entry name" value="HemD-like"/>
    <property type="match status" value="1"/>
</dbReference>
<comment type="caution">
    <text evidence="3">The sequence shown here is derived from an EMBL/GenBank/DDBJ whole genome shotgun (WGS) entry which is preliminary data.</text>
</comment>
<dbReference type="Pfam" id="PF02602">
    <property type="entry name" value="HEM4"/>
    <property type="match status" value="1"/>
</dbReference>
<accession>A0A944GUV9</accession>
<organism evidence="3 4">
    <name type="scientific">Roseibium polysiphoniae</name>
    <dbReference type="NCBI Taxonomy" id="2571221"/>
    <lineage>
        <taxon>Bacteria</taxon>
        <taxon>Pseudomonadati</taxon>
        <taxon>Pseudomonadota</taxon>
        <taxon>Alphaproteobacteria</taxon>
        <taxon>Hyphomicrobiales</taxon>
        <taxon>Stappiaceae</taxon>
        <taxon>Roseibium</taxon>
    </lineage>
</organism>
<evidence type="ECO:0000256" key="1">
    <source>
        <dbReference type="SAM" id="MobiDB-lite"/>
    </source>
</evidence>
<dbReference type="EMBL" id="QTKU01000004">
    <property type="protein sequence ID" value="MBS8262056.1"/>
    <property type="molecule type" value="Genomic_DNA"/>
</dbReference>
<protein>
    <recommendedName>
        <fullName evidence="2">Tetrapyrrole biosynthesis uroporphyrinogen III synthase domain-containing protein</fullName>
    </recommendedName>
</protein>
<dbReference type="GO" id="GO:0033014">
    <property type="term" value="P:tetrapyrrole biosynthetic process"/>
    <property type="evidence" value="ECO:0007669"/>
    <property type="project" value="InterPro"/>
</dbReference>
<feature type="region of interest" description="Disordered" evidence="1">
    <location>
        <begin position="1"/>
        <end position="33"/>
    </location>
</feature>
<gene>
    <name evidence="3" type="ORF">DYI23_17640</name>
</gene>
<evidence type="ECO:0000313" key="4">
    <source>
        <dbReference type="Proteomes" id="UP000705379"/>
    </source>
</evidence>
<dbReference type="GO" id="GO:0004852">
    <property type="term" value="F:uroporphyrinogen-III synthase activity"/>
    <property type="evidence" value="ECO:0007669"/>
    <property type="project" value="InterPro"/>
</dbReference>
<dbReference type="AlphaFoldDB" id="A0A944GUV9"/>
<name>A0A944GUV9_9HYPH</name>
<dbReference type="CDD" id="cd06578">
    <property type="entry name" value="HemD"/>
    <property type="match status" value="1"/>
</dbReference>
<proteinExistence type="predicted"/>
<feature type="domain" description="Tetrapyrrole biosynthesis uroporphyrinogen III synthase" evidence="2">
    <location>
        <begin position="52"/>
        <end position="264"/>
    </location>
</feature>
<evidence type="ECO:0000313" key="3">
    <source>
        <dbReference type="EMBL" id="MBS8262056.1"/>
    </source>
</evidence>
<feature type="compositionally biased region" description="Basic and acidic residues" evidence="1">
    <location>
        <begin position="1"/>
        <end position="10"/>
    </location>
</feature>
<dbReference type="Proteomes" id="UP000705379">
    <property type="component" value="Unassembled WGS sequence"/>
</dbReference>
<reference evidence="3" key="2">
    <citation type="journal article" date="2021" name="Microorganisms">
        <title>Bacterial Dimethylsulfoniopropionate Biosynthesis in the East China Sea.</title>
        <authorList>
            <person name="Liu J."/>
            <person name="Zhang Y."/>
            <person name="Liu J."/>
            <person name="Zhong H."/>
            <person name="Williams B.T."/>
            <person name="Zheng Y."/>
            <person name="Curson A.R.J."/>
            <person name="Sun C."/>
            <person name="Sun H."/>
            <person name="Song D."/>
            <person name="Wagner Mackenzie B."/>
            <person name="Bermejo Martinez A."/>
            <person name="Todd J.D."/>
            <person name="Zhang X.H."/>
        </authorList>
    </citation>
    <scope>NUCLEOTIDE SEQUENCE</scope>
    <source>
        <strain evidence="3">AESS21</strain>
    </source>
</reference>
<reference evidence="3" key="1">
    <citation type="submission" date="2018-08" db="EMBL/GenBank/DDBJ databases">
        <authorList>
            <person name="Jin W."/>
            <person name="Wang H."/>
            <person name="Yang Y."/>
            <person name="Li M."/>
            <person name="Liu J."/>
        </authorList>
    </citation>
    <scope>NUCLEOTIDE SEQUENCE</scope>
    <source>
        <strain evidence="3">AESS21</strain>
    </source>
</reference>
<dbReference type="InterPro" id="IPR003754">
    <property type="entry name" value="4pyrrol_synth_uPrphyn_synth"/>
</dbReference>